<organism evidence="1 2">
    <name type="scientific">Puccinia sorghi</name>
    <dbReference type="NCBI Taxonomy" id="27349"/>
    <lineage>
        <taxon>Eukaryota</taxon>
        <taxon>Fungi</taxon>
        <taxon>Dikarya</taxon>
        <taxon>Basidiomycota</taxon>
        <taxon>Pucciniomycotina</taxon>
        <taxon>Pucciniomycetes</taxon>
        <taxon>Pucciniales</taxon>
        <taxon>Pucciniaceae</taxon>
        <taxon>Puccinia</taxon>
    </lineage>
</organism>
<comment type="caution">
    <text evidence="1">The sequence shown here is derived from an EMBL/GenBank/DDBJ whole genome shotgun (WGS) entry which is preliminary data.</text>
</comment>
<dbReference type="VEuPathDB" id="FungiDB:VP01_1029g1"/>
<dbReference type="Proteomes" id="UP000037035">
    <property type="component" value="Unassembled WGS sequence"/>
</dbReference>
<dbReference type="AlphaFoldDB" id="A0A0L6VW08"/>
<evidence type="ECO:0000313" key="1">
    <source>
        <dbReference type="EMBL" id="KNZ64440.1"/>
    </source>
</evidence>
<name>A0A0L6VW08_9BASI</name>
<sequence>MLEGKISNQMHTITTDNASVNSKIGHQIEDQLTNFDSSHNLLGCLISGQDWNIKTGTIHKNEDESHLFVSNPMDINFVTDLPNGAQIDSKPILKHIHGFCTWVCFSPQLFDQKKDCLR</sequence>
<accession>A0A0L6VW08</accession>
<gene>
    <name evidence="1" type="ORF">VP01_1029g1</name>
</gene>
<dbReference type="EMBL" id="LAVV01000332">
    <property type="protein sequence ID" value="KNZ64440.1"/>
    <property type="molecule type" value="Genomic_DNA"/>
</dbReference>
<protein>
    <submittedName>
        <fullName evidence="1">Uncharacterized protein</fullName>
    </submittedName>
</protein>
<proteinExistence type="predicted"/>
<reference evidence="1 2" key="1">
    <citation type="submission" date="2015-08" db="EMBL/GenBank/DDBJ databases">
        <title>Next Generation Sequencing and Analysis of the Genome of Puccinia sorghi L Schw, the Causal Agent of Maize Common Rust.</title>
        <authorList>
            <person name="Rochi L."/>
            <person name="Burguener G."/>
            <person name="Darino M."/>
            <person name="Turjanski A."/>
            <person name="Kreff E."/>
            <person name="Dieguez M.J."/>
            <person name="Sacco F."/>
        </authorList>
    </citation>
    <scope>NUCLEOTIDE SEQUENCE [LARGE SCALE GENOMIC DNA]</scope>
    <source>
        <strain evidence="1 2">RO10H11247</strain>
    </source>
</reference>
<evidence type="ECO:0000313" key="2">
    <source>
        <dbReference type="Proteomes" id="UP000037035"/>
    </source>
</evidence>
<keyword evidence="2" id="KW-1185">Reference proteome</keyword>